<gene>
    <name evidence="1" type="ORF">CC84DRAFT_910852</name>
</gene>
<keyword evidence="2" id="KW-1185">Reference proteome</keyword>
<organism evidence="1 2">
    <name type="scientific">Paraphaeosphaeria sporulosa</name>
    <dbReference type="NCBI Taxonomy" id="1460663"/>
    <lineage>
        <taxon>Eukaryota</taxon>
        <taxon>Fungi</taxon>
        <taxon>Dikarya</taxon>
        <taxon>Ascomycota</taxon>
        <taxon>Pezizomycotina</taxon>
        <taxon>Dothideomycetes</taxon>
        <taxon>Pleosporomycetidae</taxon>
        <taxon>Pleosporales</taxon>
        <taxon>Massarineae</taxon>
        <taxon>Didymosphaeriaceae</taxon>
        <taxon>Paraphaeosphaeria</taxon>
    </lineage>
</organism>
<evidence type="ECO:0000313" key="1">
    <source>
        <dbReference type="EMBL" id="OAG02724.1"/>
    </source>
</evidence>
<accession>A0A177C4R2</accession>
<evidence type="ECO:0000313" key="2">
    <source>
        <dbReference type="Proteomes" id="UP000077069"/>
    </source>
</evidence>
<dbReference type="Proteomes" id="UP000077069">
    <property type="component" value="Unassembled WGS sequence"/>
</dbReference>
<dbReference type="RefSeq" id="XP_018033089.1">
    <property type="nucleotide sequence ID" value="XM_018187871.1"/>
</dbReference>
<dbReference type="InParanoid" id="A0A177C4R2"/>
<dbReference type="OrthoDB" id="3204049at2759"/>
<sequence>MAFLSHSIPWHVLSTMLEYGERCDIGPQHPDLWAKNKEGQRKQIEYFTHKLQQTLLEHSTTERRKYRLTQDYVKRAEKWTVSEPADIVAVEPPSLEDDHPQGEIMEPSLRKRNAERRSLAAESWPASSPERRLVYPPDFATTYMSYVPITSGAAYGRCGIVEDFARIETWIGFTARNARYSANRGSEDEYNRLWLDRKSCSDIIRISIIDSATTVDSVRKTRMIETMLLLAHHPHVGVTEFISDGMSCCNKSVGLTSLIKSVAVPFIYLNILWLYVDGNPSSPLLQPREQLQHYAYGYYRNSTFVTLLPRPAYMNTQSFNNMMATVLEEHGHVVEHVFFNPLLAPYDSGRRSKYLKLSMAESQLDTEDLRRERDVFTDLPMLKEALKGMWKILVSCDMLFKEIGKPVNWEYVVIESMSLLFQDKGGFERLMGTDWMDYELARNKQESFGFYAAIDAEVRAS</sequence>
<proteinExistence type="predicted"/>
<protein>
    <submittedName>
        <fullName evidence="1">Uncharacterized protein</fullName>
    </submittedName>
</protein>
<name>A0A177C4R2_9PLEO</name>
<dbReference type="AlphaFoldDB" id="A0A177C4R2"/>
<dbReference type="EMBL" id="KV441555">
    <property type="protein sequence ID" value="OAG02724.1"/>
    <property type="molecule type" value="Genomic_DNA"/>
</dbReference>
<reference evidence="1 2" key="1">
    <citation type="submission" date="2016-05" db="EMBL/GenBank/DDBJ databases">
        <title>Comparative analysis of secretome profiles of manganese(II)-oxidizing ascomycete fungi.</title>
        <authorList>
            <consortium name="DOE Joint Genome Institute"/>
            <person name="Zeiner C.A."/>
            <person name="Purvine S.O."/>
            <person name="Zink E.M."/>
            <person name="Wu S."/>
            <person name="Pasa-Tolic L."/>
            <person name="Chaput D.L."/>
            <person name="Haridas S."/>
            <person name="Grigoriev I.V."/>
            <person name="Santelli C.M."/>
            <person name="Hansel C.M."/>
        </authorList>
    </citation>
    <scope>NUCLEOTIDE SEQUENCE [LARGE SCALE GENOMIC DNA]</scope>
    <source>
        <strain evidence="1 2">AP3s5-JAC2a</strain>
    </source>
</reference>
<dbReference type="GeneID" id="28771357"/>